<keyword evidence="6 7" id="KW-0472">Membrane</keyword>
<evidence type="ECO:0000256" key="6">
    <source>
        <dbReference type="ARBA" id="ARBA00023136"/>
    </source>
</evidence>
<reference evidence="8 9" key="1">
    <citation type="submission" date="2018-05" db="EMBL/GenBank/DDBJ databases">
        <title>Complete genome sequence of Arcticibacterium luteifluviistationis SM1504T, a cytophagaceae bacterium isolated from Arctic surface seawater.</title>
        <authorList>
            <person name="Li Y."/>
            <person name="Qin Q.-L."/>
        </authorList>
    </citation>
    <scope>NUCLEOTIDE SEQUENCE [LARGE SCALE GENOMIC DNA]</scope>
    <source>
        <strain evidence="8 9">SM1504</strain>
    </source>
</reference>
<dbReference type="EMBL" id="CP029480">
    <property type="protein sequence ID" value="AWV99874.1"/>
    <property type="molecule type" value="Genomic_DNA"/>
</dbReference>
<feature type="transmembrane region" description="Helical" evidence="7">
    <location>
        <begin position="129"/>
        <end position="147"/>
    </location>
</feature>
<keyword evidence="3 7" id="KW-0808">Transferase</keyword>
<name>A0A2Z4GFW5_9BACT</name>
<comment type="subcellular location">
    <subcellularLocation>
        <location evidence="7">Cell membrane</location>
        <topology evidence="7">Multi-pass membrane protein</topology>
    </subcellularLocation>
</comment>
<dbReference type="AlphaFoldDB" id="A0A2Z4GFW5"/>
<dbReference type="InterPro" id="IPR001640">
    <property type="entry name" value="Lgt"/>
</dbReference>
<evidence type="ECO:0000256" key="4">
    <source>
        <dbReference type="ARBA" id="ARBA00022692"/>
    </source>
</evidence>
<dbReference type="GO" id="GO:0042158">
    <property type="term" value="P:lipoprotein biosynthetic process"/>
    <property type="evidence" value="ECO:0007669"/>
    <property type="project" value="UniProtKB-UniRule"/>
</dbReference>
<keyword evidence="9" id="KW-1185">Reference proteome</keyword>
<dbReference type="EC" id="2.5.1.145" evidence="7"/>
<dbReference type="UniPathway" id="UPA00664"/>
<comment type="function">
    <text evidence="7">Catalyzes the transfer of the diacylglyceryl group from phosphatidylglycerol to the sulfhydryl group of the N-terminal cysteine of a prolipoprotein, the first step in the formation of mature lipoproteins.</text>
</comment>
<feature type="transmembrane region" description="Helical" evidence="7">
    <location>
        <begin position="24"/>
        <end position="44"/>
    </location>
</feature>
<organism evidence="8 9">
    <name type="scientific">Arcticibacterium luteifluviistationis</name>
    <dbReference type="NCBI Taxonomy" id="1784714"/>
    <lineage>
        <taxon>Bacteria</taxon>
        <taxon>Pseudomonadati</taxon>
        <taxon>Bacteroidota</taxon>
        <taxon>Cytophagia</taxon>
        <taxon>Cytophagales</taxon>
        <taxon>Leadbetterellaceae</taxon>
        <taxon>Arcticibacterium</taxon>
    </lineage>
</organism>
<keyword evidence="8" id="KW-0449">Lipoprotein</keyword>
<sequence>MLLAEIIWDINPTIIKIGEFELRWYGLMFAGGFLLGYQVITKIFKEEGKPEKDLDALLLTMILATVLGARIGHYVFYEWQHFGEDPLKFMADMLIPPYAGLASHGAGFGIVFALWFYSRKRADQSFLWILDRVAVTVALVGFFIRFGNLMNSEIVGKPTDVPWAFNFLRNFEFAQVPRHPSQLYEALSCLVLFVIMYSLWNKYKANLPDGLLSGIFFVWIFVLRFFYEFLKENQEAFEEGMSLNMGQILSIPMVLFGIFLLFKANENAKKKLNGVS</sequence>
<feature type="transmembrane region" description="Helical" evidence="7">
    <location>
        <begin position="183"/>
        <end position="200"/>
    </location>
</feature>
<comment type="similarity">
    <text evidence="1 7">Belongs to the Lgt family.</text>
</comment>
<dbReference type="PANTHER" id="PTHR30589:SF0">
    <property type="entry name" value="PHOSPHATIDYLGLYCEROL--PROLIPOPROTEIN DIACYLGLYCERYL TRANSFERASE"/>
    <property type="match status" value="1"/>
</dbReference>
<feature type="transmembrane region" description="Helical" evidence="7">
    <location>
        <begin position="56"/>
        <end position="77"/>
    </location>
</feature>
<feature type="transmembrane region" description="Helical" evidence="7">
    <location>
        <begin position="242"/>
        <end position="262"/>
    </location>
</feature>
<keyword evidence="4 7" id="KW-0812">Transmembrane</keyword>
<dbReference type="NCBIfam" id="TIGR00544">
    <property type="entry name" value="lgt"/>
    <property type="match status" value="1"/>
</dbReference>
<comment type="catalytic activity">
    <reaction evidence="7">
        <text>L-cysteinyl-[prolipoprotein] + a 1,2-diacyl-sn-glycero-3-phospho-(1'-sn-glycerol) = an S-1,2-diacyl-sn-glyceryl-L-cysteinyl-[prolipoprotein] + sn-glycerol 1-phosphate + H(+)</text>
        <dbReference type="Rhea" id="RHEA:56712"/>
        <dbReference type="Rhea" id="RHEA-COMP:14679"/>
        <dbReference type="Rhea" id="RHEA-COMP:14680"/>
        <dbReference type="ChEBI" id="CHEBI:15378"/>
        <dbReference type="ChEBI" id="CHEBI:29950"/>
        <dbReference type="ChEBI" id="CHEBI:57685"/>
        <dbReference type="ChEBI" id="CHEBI:64716"/>
        <dbReference type="ChEBI" id="CHEBI:140658"/>
        <dbReference type="EC" id="2.5.1.145"/>
    </reaction>
</comment>
<gene>
    <name evidence="7 8" type="primary">lgt</name>
    <name evidence="8" type="ORF">DJ013_17515</name>
</gene>
<evidence type="ECO:0000256" key="5">
    <source>
        <dbReference type="ARBA" id="ARBA00022989"/>
    </source>
</evidence>
<dbReference type="GO" id="GO:0005886">
    <property type="term" value="C:plasma membrane"/>
    <property type="evidence" value="ECO:0007669"/>
    <property type="project" value="UniProtKB-SubCell"/>
</dbReference>
<dbReference type="Proteomes" id="UP000249873">
    <property type="component" value="Chromosome"/>
</dbReference>
<proteinExistence type="inferred from homology"/>
<protein>
    <recommendedName>
        <fullName evidence="7">Phosphatidylglycerol--prolipoprotein diacylglyceryl transferase</fullName>
        <ecNumber evidence="7">2.5.1.145</ecNumber>
    </recommendedName>
</protein>
<evidence type="ECO:0000256" key="1">
    <source>
        <dbReference type="ARBA" id="ARBA00007150"/>
    </source>
</evidence>
<comment type="pathway">
    <text evidence="7">Protein modification; lipoprotein biosynthesis (diacylglyceryl transfer).</text>
</comment>
<dbReference type="KEGG" id="als:DJ013_17515"/>
<feature type="binding site" evidence="7">
    <location>
        <position position="145"/>
    </location>
    <ligand>
        <name>a 1,2-diacyl-sn-glycero-3-phospho-(1'-sn-glycerol)</name>
        <dbReference type="ChEBI" id="CHEBI:64716"/>
    </ligand>
</feature>
<evidence type="ECO:0000313" key="9">
    <source>
        <dbReference type="Proteomes" id="UP000249873"/>
    </source>
</evidence>
<dbReference type="GO" id="GO:0008961">
    <property type="term" value="F:phosphatidylglycerol-prolipoprotein diacylglyceryl transferase activity"/>
    <property type="evidence" value="ECO:0007669"/>
    <property type="project" value="UniProtKB-UniRule"/>
</dbReference>
<evidence type="ECO:0000313" key="8">
    <source>
        <dbReference type="EMBL" id="AWV99874.1"/>
    </source>
</evidence>
<evidence type="ECO:0000256" key="2">
    <source>
        <dbReference type="ARBA" id="ARBA00022475"/>
    </source>
</evidence>
<keyword evidence="2 7" id="KW-1003">Cell membrane</keyword>
<accession>A0A2Z4GFW5</accession>
<dbReference type="RefSeq" id="WP_111373242.1">
    <property type="nucleotide sequence ID" value="NZ_CP029480.1"/>
</dbReference>
<dbReference type="OrthoDB" id="871140at2"/>
<evidence type="ECO:0000256" key="3">
    <source>
        <dbReference type="ARBA" id="ARBA00022679"/>
    </source>
</evidence>
<feature type="transmembrane region" description="Helical" evidence="7">
    <location>
        <begin position="97"/>
        <end position="117"/>
    </location>
</feature>
<feature type="transmembrane region" description="Helical" evidence="7">
    <location>
        <begin position="212"/>
        <end position="230"/>
    </location>
</feature>
<keyword evidence="5 7" id="KW-1133">Transmembrane helix</keyword>
<dbReference type="Pfam" id="PF01790">
    <property type="entry name" value="LGT"/>
    <property type="match status" value="1"/>
</dbReference>
<evidence type="ECO:0000256" key="7">
    <source>
        <dbReference type="HAMAP-Rule" id="MF_01147"/>
    </source>
</evidence>
<dbReference type="PANTHER" id="PTHR30589">
    <property type="entry name" value="PROLIPOPROTEIN DIACYLGLYCERYL TRANSFERASE"/>
    <property type="match status" value="1"/>
</dbReference>
<dbReference type="HAMAP" id="MF_01147">
    <property type="entry name" value="Lgt"/>
    <property type="match status" value="1"/>
</dbReference>